<evidence type="ECO:0000259" key="12">
    <source>
        <dbReference type="PROSITE" id="PS50893"/>
    </source>
</evidence>
<dbReference type="Pfam" id="PF00664">
    <property type="entry name" value="ABC_membrane"/>
    <property type="match status" value="1"/>
</dbReference>
<evidence type="ECO:0000256" key="1">
    <source>
        <dbReference type="ARBA" id="ARBA00004429"/>
    </source>
</evidence>
<accession>A0A8J3BTN1</accession>
<sequence>MGVTLWGVARPVRMRLLGALALQLVAAVAAVVPLVAAVELAAALLGAREGRHGAVAVAVAGAGLAVRVAAGAAASALAHRADGDLQWGLRRDLARHLGRLPLGWLTGQGAGRVKKAVIDDVGALHHAVAHASLDLVTAAAAPLVAGGYLVVTSPELAAALAVPIAVGLWLHRRATGLAAARMPQFQAATGRLNAATVEFVHGIAVVKAFGTTGQAPQAFRRAADDYAAFVRDWARQVTRPAAAAEAVLSAPVLLLVVFAAGTALLAAGRVDGVELMAFALLGPGLTAPLLALGYSREEIRAARAAALHLAELHARPPLAVSAPAPAPPPGPAPAVELRGVRFSYDGRHQALAGIDLRVAPGTLTALVGRSGSGKSTLAALVARFHDPDAGQVRIDGYDVRELTSTALYRRVGFVLQQTRLLRATVRDNIRLARPDADDAAVRAAARAAGIHDRVTALPAGYDTMLGQGVALSGGEAQRIGIARALLADPPILVLDEATAHIDPDAETAVQRAVGALVGGRTVLVVAHRLRTVVHADQIVVLADGRVAERGRHADLLAADGPYAALWRAQHPATPHVSGAAR</sequence>
<dbReference type="InterPro" id="IPR011527">
    <property type="entry name" value="ABC1_TM_dom"/>
</dbReference>
<keyword evidence="7 14" id="KW-0067">ATP-binding</keyword>
<protein>
    <submittedName>
        <fullName evidence="14">ABC transporter ATP-binding protein</fullName>
    </submittedName>
</protein>
<dbReference type="SUPFAM" id="SSF52540">
    <property type="entry name" value="P-loop containing nucleoside triphosphate hydrolases"/>
    <property type="match status" value="1"/>
</dbReference>
<feature type="domain" description="ABC transmembrane type-1" evidence="13">
    <location>
        <begin position="17"/>
        <end position="301"/>
    </location>
</feature>
<dbReference type="GO" id="GO:0034040">
    <property type="term" value="F:ATPase-coupled lipid transmembrane transporter activity"/>
    <property type="evidence" value="ECO:0007669"/>
    <property type="project" value="TreeGrafter"/>
</dbReference>
<dbReference type="PROSITE" id="PS50929">
    <property type="entry name" value="ABC_TM1F"/>
    <property type="match status" value="1"/>
</dbReference>
<dbReference type="EMBL" id="BMQC01000021">
    <property type="protein sequence ID" value="GGK41822.1"/>
    <property type="molecule type" value="Genomic_DNA"/>
</dbReference>
<evidence type="ECO:0000256" key="8">
    <source>
        <dbReference type="ARBA" id="ARBA00022989"/>
    </source>
</evidence>
<dbReference type="PANTHER" id="PTHR24221">
    <property type="entry name" value="ATP-BINDING CASSETTE SUB-FAMILY B"/>
    <property type="match status" value="1"/>
</dbReference>
<evidence type="ECO:0000256" key="6">
    <source>
        <dbReference type="ARBA" id="ARBA00022741"/>
    </source>
</evidence>
<evidence type="ECO:0000256" key="2">
    <source>
        <dbReference type="ARBA" id="ARBA00022448"/>
    </source>
</evidence>
<gene>
    <name evidence="14" type="ORF">GCM10010124_38300</name>
</gene>
<dbReference type="InterPro" id="IPR003593">
    <property type="entry name" value="AAA+_ATPase"/>
</dbReference>
<comment type="similarity">
    <text evidence="10">Belongs to the ABC transporter superfamily. Siderophore-Fe(3+) uptake transporter (SIUT) (TC 3.A.1.21) family.</text>
</comment>
<dbReference type="PROSITE" id="PS00211">
    <property type="entry name" value="ABC_TRANSPORTER_1"/>
    <property type="match status" value="1"/>
</dbReference>
<dbReference type="InterPro" id="IPR027417">
    <property type="entry name" value="P-loop_NTPase"/>
</dbReference>
<dbReference type="SUPFAM" id="SSF90123">
    <property type="entry name" value="ABC transporter transmembrane region"/>
    <property type="match status" value="1"/>
</dbReference>
<dbReference type="PROSITE" id="PS50893">
    <property type="entry name" value="ABC_TRANSPORTER_2"/>
    <property type="match status" value="1"/>
</dbReference>
<dbReference type="InterPro" id="IPR039421">
    <property type="entry name" value="Type_1_exporter"/>
</dbReference>
<comment type="caution">
    <text evidence="14">The sequence shown here is derived from an EMBL/GenBank/DDBJ whole genome shotgun (WGS) entry which is preliminary data.</text>
</comment>
<feature type="transmembrane region" description="Helical" evidence="11">
    <location>
        <begin position="53"/>
        <end position="78"/>
    </location>
</feature>
<dbReference type="GO" id="GO:0005886">
    <property type="term" value="C:plasma membrane"/>
    <property type="evidence" value="ECO:0007669"/>
    <property type="project" value="UniProtKB-SubCell"/>
</dbReference>
<evidence type="ECO:0000256" key="7">
    <source>
        <dbReference type="ARBA" id="ARBA00022840"/>
    </source>
</evidence>
<name>A0A8J3BTN1_9ACTN</name>
<dbReference type="FunFam" id="3.40.50.300:FF:000221">
    <property type="entry name" value="Multidrug ABC transporter ATP-binding protein"/>
    <property type="match status" value="1"/>
</dbReference>
<keyword evidence="5 11" id="KW-0812">Transmembrane</keyword>
<evidence type="ECO:0000256" key="4">
    <source>
        <dbReference type="ARBA" id="ARBA00022519"/>
    </source>
</evidence>
<dbReference type="InterPro" id="IPR036640">
    <property type="entry name" value="ABC1_TM_sf"/>
</dbReference>
<evidence type="ECO:0000313" key="14">
    <source>
        <dbReference type="EMBL" id="GGK41822.1"/>
    </source>
</evidence>
<evidence type="ECO:0000256" key="3">
    <source>
        <dbReference type="ARBA" id="ARBA00022475"/>
    </source>
</evidence>
<comment type="subcellular location">
    <subcellularLocation>
        <location evidence="1">Cell inner membrane</location>
        <topology evidence="1">Multi-pass membrane protein</topology>
    </subcellularLocation>
</comment>
<keyword evidence="3" id="KW-1003">Cell membrane</keyword>
<feature type="transmembrane region" description="Helical" evidence="11">
    <location>
        <begin position="246"/>
        <end position="267"/>
    </location>
</feature>
<dbReference type="GO" id="GO:0140359">
    <property type="term" value="F:ABC-type transporter activity"/>
    <property type="evidence" value="ECO:0007669"/>
    <property type="project" value="InterPro"/>
</dbReference>
<feature type="domain" description="ABC transporter" evidence="12">
    <location>
        <begin position="335"/>
        <end position="568"/>
    </location>
</feature>
<reference evidence="14" key="1">
    <citation type="journal article" date="2014" name="Int. J. Syst. Evol. Microbiol.">
        <title>Complete genome sequence of Corynebacterium casei LMG S-19264T (=DSM 44701T), isolated from a smear-ripened cheese.</title>
        <authorList>
            <consortium name="US DOE Joint Genome Institute (JGI-PGF)"/>
            <person name="Walter F."/>
            <person name="Albersmeier A."/>
            <person name="Kalinowski J."/>
            <person name="Ruckert C."/>
        </authorList>
    </citation>
    <scope>NUCLEOTIDE SEQUENCE</scope>
    <source>
        <strain evidence="14">JCM 3091</strain>
    </source>
</reference>
<dbReference type="InterPro" id="IPR003439">
    <property type="entry name" value="ABC_transporter-like_ATP-bd"/>
</dbReference>
<proteinExistence type="inferred from homology"/>
<evidence type="ECO:0000256" key="5">
    <source>
        <dbReference type="ARBA" id="ARBA00022692"/>
    </source>
</evidence>
<keyword evidence="6" id="KW-0547">Nucleotide-binding</keyword>
<dbReference type="InterPro" id="IPR017871">
    <property type="entry name" value="ABC_transporter-like_CS"/>
</dbReference>
<dbReference type="GO" id="GO:0016887">
    <property type="term" value="F:ATP hydrolysis activity"/>
    <property type="evidence" value="ECO:0007669"/>
    <property type="project" value="InterPro"/>
</dbReference>
<keyword evidence="15" id="KW-1185">Reference proteome</keyword>
<dbReference type="AlphaFoldDB" id="A0A8J3BTN1"/>
<keyword evidence="9 11" id="KW-0472">Membrane</keyword>
<organism evidence="14 15">
    <name type="scientific">Pilimelia terevasa</name>
    <dbReference type="NCBI Taxonomy" id="53372"/>
    <lineage>
        <taxon>Bacteria</taxon>
        <taxon>Bacillati</taxon>
        <taxon>Actinomycetota</taxon>
        <taxon>Actinomycetes</taxon>
        <taxon>Micromonosporales</taxon>
        <taxon>Micromonosporaceae</taxon>
        <taxon>Pilimelia</taxon>
    </lineage>
</organism>
<keyword evidence="2" id="KW-0813">Transport</keyword>
<dbReference type="PANTHER" id="PTHR24221:SF654">
    <property type="entry name" value="ATP-BINDING CASSETTE SUB-FAMILY B MEMBER 6"/>
    <property type="match status" value="1"/>
</dbReference>
<evidence type="ECO:0000256" key="10">
    <source>
        <dbReference type="ARBA" id="ARBA00023455"/>
    </source>
</evidence>
<dbReference type="Pfam" id="PF00005">
    <property type="entry name" value="ABC_tran"/>
    <property type="match status" value="1"/>
</dbReference>
<evidence type="ECO:0000256" key="11">
    <source>
        <dbReference type="SAM" id="Phobius"/>
    </source>
</evidence>
<evidence type="ECO:0000259" key="13">
    <source>
        <dbReference type="PROSITE" id="PS50929"/>
    </source>
</evidence>
<keyword evidence="4" id="KW-0997">Cell inner membrane</keyword>
<dbReference type="Gene3D" id="3.40.50.300">
    <property type="entry name" value="P-loop containing nucleotide triphosphate hydrolases"/>
    <property type="match status" value="1"/>
</dbReference>
<keyword evidence="8 11" id="KW-1133">Transmembrane helix</keyword>
<dbReference type="SMART" id="SM00382">
    <property type="entry name" value="AAA"/>
    <property type="match status" value="1"/>
</dbReference>
<dbReference type="Gene3D" id="1.20.1560.10">
    <property type="entry name" value="ABC transporter type 1, transmembrane domain"/>
    <property type="match status" value="1"/>
</dbReference>
<dbReference type="Proteomes" id="UP000662200">
    <property type="component" value="Unassembled WGS sequence"/>
</dbReference>
<dbReference type="GO" id="GO:0005524">
    <property type="term" value="F:ATP binding"/>
    <property type="evidence" value="ECO:0007669"/>
    <property type="project" value="UniProtKB-KW"/>
</dbReference>
<reference evidence="14" key="2">
    <citation type="submission" date="2020-09" db="EMBL/GenBank/DDBJ databases">
        <authorList>
            <person name="Sun Q."/>
            <person name="Ohkuma M."/>
        </authorList>
    </citation>
    <scope>NUCLEOTIDE SEQUENCE</scope>
    <source>
        <strain evidence="14">JCM 3091</strain>
    </source>
</reference>
<feature type="transmembrane region" description="Helical" evidence="11">
    <location>
        <begin position="273"/>
        <end position="294"/>
    </location>
</feature>
<evidence type="ECO:0000313" key="15">
    <source>
        <dbReference type="Proteomes" id="UP000662200"/>
    </source>
</evidence>
<evidence type="ECO:0000256" key="9">
    <source>
        <dbReference type="ARBA" id="ARBA00023136"/>
    </source>
</evidence>